<evidence type="ECO:0000256" key="3">
    <source>
        <dbReference type="SAM" id="Phobius"/>
    </source>
</evidence>
<sequence>MTEHSYSSPAAAGQAPTPPVPAGARRSLLASGLLSLITGGLLLTLLGFWSSLALDLPPAAAGRALLLYGCLCLLVLLGLPGHLPLARFGPANGITLLRGIAACWLAALIGQDLATPLDALPAAVAAFALLLDACDGWAARRGGWATAFGARFDMECDAFFLAVIAALAVDQGRLGPWVLLAGALRYLFVAAGWRWSWLRGPLAPRWSRKAAYAIMAAVLVASLVPDLPGPLAGSAAALALALLAGSFLRDVRALRRRAAAGDET</sequence>
<evidence type="ECO:0000256" key="2">
    <source>
        <dbReference type="RuleBase" id="RU003750"/>
    </source>
</evidence>
<feature type="transmembrane region" description="Helical" evidence="3">
    <location>
        <begin position="209"/>
        <end position="225"/>
    </location>
</feature>
<dbReference type="PROSITE" id="PS00379">
    <property type="entry name" value="CDP_ALCOHOL_P_TRANSF"/>
    <property type="match status" value="1"/>
</dbReference>
<keyword evidence="5" id="KW-1185">Reference proteome</keyword>
<dbReference type="EMBL" id="FWZX01000005">
    <property type="protein sequence ID" value="SMF11977.1"/>
    <property type="molecule type" value="Genomic_DNA"/>
</dbReference>
<feature type="transmembrane region" description="Helical" evidence="3">
    <location>
        <begin position="175"/>
        <end position="197"/>
    </location>
</feature>
<dbReference type="RefSeq" id="WP_085122072.1">
    <property type="nucleotide sequence ID" value="NZ_FWZX01000005.1"/>
</dbReference>
<evidence type="ECO:0000313" key="4">
    <source>
        <dbReference type="EMBL" id="SMF11977.1"/>
    </source>
</evidence>
<dbReference type="Pfam" id="PF01066">
    <property type="entry name" value="CDP-OH_P_transf"/>
    <property type="match status" value="1"/>
</dbReference>
<protein>
    <submittedName>
        <fullName evidence="4">Phosphatidylglycerophosphate synthase</fullName>
    </submittedName>
</protein>
<reference evidence="4 5" key="1">
    <citation type="submission" date="2017-04" db="EMBL/GenBank/DDBJ databases">
        <authorList>
            <person name="Afonso C.L."/>
            <person name="Miller P.J."/>
            <person name="Scott M.A."/>
            <person name="Spackman E."/>
            <person name="Goraichik I."/>
            <person name="Dimitrov K.M."/>
            <person name="Suarez D.L."/>
            <person name="Swayne D.E."/>
        </authorList>
    </citation>
    <scope>NUCLEOTIDE SEQUENCE [LARGE SCALE GENOMIC DNA]</scope>
    <source>
        <strain evidence="4 5">USBA 355</strain>
    </source>
</reference>
<keyword evidence="3" id="KW-0472">Membrane</keyword>
<feature type="transmembrane region" description="Helical" evidence="3">
    <location>
        <begin position="28"/>
        <end position="49"/>
    </location>
</feature>
<evidence type="ECO:0000313" key="5">
    <source>
        <dbReference type="Proteomes" id="UP000192917"/>
    </source>
</evidence>
<accession>A0A1Y6BHN2</accession>
<comment type="similarity">
    <text evidence="2">Belongs to the CDP-alcohol phosphatidyltransferase class-I family.</text>
</comment>
<feature type="transmembrane region" description="Helical" evidence="3">
    <location>
        <begin position="61"/>
        <end position="79"/>
    </location>
</feature>
<evidence type="ECO:0000256" key="1">
    <source>
        <dbReference type="ARBA" id="ARBA00022679"/>
    </source>
</evidence>
<keyword evidence="3" id="KW-0812">Transmembrane</keyword>
<feature type="transmembrane region" description="Helical" evidence="3">
    <location>
        <begin position="91"/>
        <end position="110"/>
    </location>
</feature>
<dbReference type="GO" id="GO:0008654">
    <property type="term" value="P:phospholipid biosynthetic process"/>
    <property type="evidence" value="ECO:0007669"/>
    <property type="project" value="InterPro"/>
</dbReference>
<dbReference type="GO" id="GO:0016020">
    <property type="term" value="C:membrane"/>
    <property type="evidence" value="ECO:0007669"/>
    <property type="project" value="InterPro"/>
</dbReference>
<dbReference type="InterPro" id="IPR048254">
    <property type="entry name" value="CDP_ALCOHOL_P_TRANSF_CS"/>
</dbReference>
<dbReference type="GO" id="GO:0016780">
    <property type="term" value="F:phosphotransferase activity, for other substituted phosphate groups"/>
    <property type="evidence" value="ECO:0007669"/>
    <property type="project" value="InterPro"/>
</dbReference>
<proteinExistence type="inferred from homology"/>
<dbReference type="AlphaFoldDB" id="A0A1Y6BHN2"/>
<organism evidence="4 5">
    <name type="scientific">Tistlia consotensis USBA 355</name>
    <dbReference type="NCBI Taxonomy" id="560819"/>
    <lineage>
        <taxon>Bacteria</taxon>
        <taxon>Pseudomonadati</taxon>
        <taxon>Pseudomonadota</taxon>
        <taxon>Alphaproteobacteria</taxon>
        <taxon>Rhodospirillales</taxon>
        <taxon>Rhodovibrionaceae</taxon>
        <taxon>Tistlia</taxon>
    </lineage>
</organism>
<feature type="transmembrane region" description="Helical" evidence="3">
    <location>
        <begin position="231"/>
        <end position="248"/>
    </location>
</feature>
<keyword evidence="3" id="KW-1133">Transmembrane helix</keyword>
<dbReference type="Proteomes" id="UP000192917">
    <property type="component" value="Unassembled WGS sequence"/>
</dbReference>
<dbReference type="InterPro" id="IPR000462">
    <property type="entry name" value="CDP-OH_P_trans"/>
</dbReference>
<name>A0A1Y6BHN2_9PROT</name>
<dbReference type="STRING" id="560819.SAMN05428998_10551"/>
<dbReference type="Gene3D" id="1.20.120.1760">
    <property type="match status" value="1"/>
</dbReference>
<gene>
    <name evidence="4" type="ORF">SAMN05428998_10551</name>
</gene>
<keyword evidence="1 2" id="KW-0808">Transferase</keyword>
<dbReference type="InterPro" id="IPR043130">
    <property type="entry name" value="CDP-OH_PTrfase_TM_dom"/>
</dbReference>